<gene>
    <name evidence="1" type="ORF">HPB52_001573</name>
</gene>
<evidence type="ECO:0000313" key="1">
    <source>
        <dbReference type="EMBL" id="KAH7942791.1"/>
    </source>
</evidence>
<evidence type="ECO:0000313" key="2">
    <source>
        <dbReference type="Proteomes" id="UP000821837"/>
    </source>
</evidence>
<accession>A0A9D4SRC7</accession>
<reference evidence="1" key="2">
    <citation type="submission" date="2021-09" db="EMBL/GenBank/DDBJ databases">
        <authorList>
            <person name="Jia N."/>
            <person name="Wang J."/>
            <person name="Shi W."/>
            <person name="Du L."/>
            <person name="Sun Y."/>
            <person name="Zhan W."/>
            <person name="Jiang J."/>
            <person name="Wang Q."/>
            <person name="Zhang B."/>
            <person name="Ji P."/>
            <person name="Sakyi L.B."/>
            <person name="Cui X."/>
            <person name="Yuan T."/>
            <person name="Jiang B."/>
            <person name="Yang W."/>
            <person name="Lam T.T.-Y."/>
            <person name="Chang Q."/>
            <person name="Ding S."/>
            <person name="Wang X."/>
            <person name="Zhu J."/>
            <person name="Ruan X."/>
            <person name="Zhao L."/>
            <person name="Wei J."/>
            <person name="Que T."/>
            <person name="Du C."/>
            <person name="Cheng J."/>
            <person name="Dai P."/>
            <person name="Han X."/>
            <person name="Huang E."/>
            <person name="Gao Y."/>
            <person name="Liu J."/>
            <person name="Shao H."/>
            <person name="Ye R."/>
            <person name="Li L."/>
            <person name="Wei W."/>
            <person name="Wang X."/>
            <person name="Wang C."/>
            <person name="Huo Q."/>
            <person name="Li W."/>
            <person name="Guo W."/>
            <person name="Chen H."/>
            <person name="Chen S."/>
            <person name="Zhou L."/>
            <person name="Zhou L."/>
            <person name="Ni X."/>
            <person name="Tian J."/>
            <person name="Zhou Y."/>
            <person name="Sheng Y."/>
            <person name="Liu T."/>
            <person name="Pan Y."/>
            <person name="Xia L."/>
            <person name="Li J."/>
            <person name="Zhao F."/>
            <person name="Cao W."/>
        </authorList>
    </citation>
    <scope>NUCLEOTIDE SEQUENCE</scope>
    <source>
        <strain evidence="1">Rsan-2018</strain>
        <tissue evidence="1">Larvae</tissue>
    </source>
</reference>
<comment type="caution">
    <text evidence="1">The sequence shown here is derived from an EMBL/GenBank/DDBJ whole genome shotgun (WGS) entry which is preliminary data.</text>
</comment>
<sequence>MDIHLRFWSTTPEHVMTQYCSPLFMGHSTAEELQEKFLGGLTNLPLEKIVQLSMDGPNVNLK</sequence>
<name>A0A9D4SRC7_RHISA</name>
<dbReference type="AlphaFoldDB" id="A0A9D4SRC7"/>
<reference evidence="1" key="1">
    <citation type="journal article" date="2020" name="Cell">
        <title>Large-Scale Comparative Analyses of Tick Genomes Elucidate Their Genetic Diversity and Vector Capacities.</title>
        <authorList>
            <consortium name="Tick Genome and Microbiome Consortium (TIGMIC)"/>
            <person name="Jia N."/>
            <person name="Wang J."/>
            <person name="Shi W."/>
            <person name="Du L."/>
            <person name="Sun Y."/>
            <person name="Zhan W."/>
            <person name="Jiang J.F."/>
            <person name="Wang Q."/>
            <person name="Zhang B."/>
            <person name="Ji P."/>
            <person name="Bell-Sakyi L."/>
            <person name="Cui X.M."/>
            <person name="Yuan T.T."/>
            <person name="Jiang B.G."/>
            <person name="Yang W.F."/>
            <person name="Lam T.T."/>
            <person name="Chang Q.C."/>
            <person name="Ding S.J."/>
            <person name="Wang X.J."/>
            <person name="Zhu J.G."/>
            <person name="Ruan X.D."/>
            <person name="Zhao L."/>
            <person name="Wei J.T."/>
            <person name="Ye R.Z."/>
            <person name="Que T.C."/>
            <person name="Du C.H."/>
            <person name="Zhou Y.H."/>
            <person name="Cheng J.X."/>
            <person name="Dai P.F."/>
            <person name="Guo W.B."/>
            <person name="Han X.H."/>
            <person name="Huang E.J."/>
            <person name="Li L.F."/>
            <person name="Wei W."/>
            <person name="Gao Y.C."/>
            <person name="Liu J.Z."/>
            <person name="Shao H.Z."/>
            <person name="Wang X."/>
            <person name="Wang C.C."/>
            <person name="Yang T.C."/>
            <person name="Huo Q.B."/>
            <person name="Li W."/>
            <person name="Chen H.Y."/>
            <person name="Chen S.E."/>
            <person name="Zhou L.G."/>
            <person name="Ni X.B."/>
            <person name="Tian J.H."/>
            <person name="Sheng Y."/>
            <person name="Liu T."/>
            <person name="Pan Y.S."/>
            <person name="Xia L.Y."/>
            <person name="Li J."/>
            <person name="Zhao F."/>
            <person name="Cao W.C."/>
        </authorList>
    </citation>
    <scope>NUCLEOTIDE SEQUENCE</scope>
    <source>
        <strain evidence="1">Rsan-2018</strain>
    </source>
</reference>
<organism evidence="1 2">
    <name type="scientific">Rhipicephalus sanguineus</name>
    <name type="common">Brown dog tick</name>
    <name type="synonym">Ixodes sanguineus</name>
    <dbReference type="NCBI Taxonomy" id="34632"/>
    <lineage>
        <taxon>Eukaryota</taxon>
        <taxon>Metazoa</taxon>
        <taxon>Ecdysozoa</taxon>
        <taxon>Arthropoda</taxon>
        <taxon>Chelicerata</taxon>
        <taxon>Arachnida</taxon>
        <taxon>Acari</taxon>
        <taxon>Parasitiformes</taxon>
        <taxon>Ixodida</taxon>
        <taxon>Ixodoidea</taxon>
        <taxon>Ixodidae</taxon>
        <taxon>Rhipicephalinae</taxon>
        <taxon>Rhipicephalus</taxon>
        <taxon>Rhipicephalus</taxon>
    </lineage>
</organism>
<dbReference type="Proteomes" id="UP000821837">
    <property type="component" value="Unassembled WGS sequence"/>
</dbReference>
<proteinExistence type="predicted"/>
<keyword evidence="2" id="KW-1185">Reference proteome</keyword>
<dbReference type="EMBL" id="JABSTV010001253">
    <property type="protein sequence ID" value="KAH7942791.1"/>
    <property type="molecule type" value="Genomic_DNA"/>
</dbReference>
<protein>
    <submittedName>
        <fullName evidence="1">Uncharacterized protein</fullName>
    </submittedName>
</protein>